<accession>A0A172Q0A0</accession>
<name>A0A172Q0A0_9CAUD</name>
<feature type="domain" description="THIF-type NAD/FAD binding fold" evidence="1">
    <location>
        <begin position="59"/>
        <end position="255"/>
    </location>
</feature>
<protein>
    <submittedName>
        <fullName evidence="2">Thiamine biosynthesis protein ThiF</fullName>
    </submittedName>
</protein>
<dbReference type="GO" id="GO:0032446">
    <property type="term" value="P:protein modification by small protein conjugation"/>
    <property type="evidence" value="ECO:0007669"/>
    <property type="project" value="TreeGrafter"/>
</dbReference>
<dbReference type="InterPro" id="IPR035985">
    <property type="entry name" value="Ubiquitin-activating_enz"/>
</dbReference>
<dbReference type="PANTHER" id="PTHR10953">
    <property type="entry name" value="UBIQUITIN-ACTIVATING ENZYME E1"/>
    <property type="match status" value="1"/>
</dbReference>
<reference evidence="3" key="1">
    <citation type="submission" date="2016-03" db="EMBL/GenBank/DDBJ databases">
        <title>Characterization of Acinetobacter baumannii phage vB_AbaM_ME3.</title>
        <authorList>
            <person name="Buttimer C.T.H."/>
            <person name="Elbreki M."/>
            <person name="Coffey A."/>
        </authorList>
    </citation>
    <scope>NUCLEOTIDE SEQUENCE [LARGE SCALE GENOMIC DNA]</scope>
</reference>
<dbReference type="InterPro" id="IPR000594">
    <property type="entry name" value="ThiF_NAD_FAD-bd"/>
</dbReference>
<dbReference type="Pfam" id="PF00899">
    <property type="entry name" value="ThiF"/>
    <property type="match status" value="1"/>
</dbReference>
<evidence type="ECO:0000259" key="1">
    <source>
        <dbReference type="Pfam" id="PF00899"/>
    </source>
</evidence>
<dbReference type="InterPro" id="IPR045886">
    <property type="entry name" value="ThiF/MoeB/HesA"/>
</dbReference>
<evidence type="ECO:0000313" key="2">
    <source>
        <dbReference type="EMBL" id="AND75291.1"/>
    </source>
</evidence>
<dbReference type="Gene3D" id="3.40.50.720">
    <property type="entry name" value="NAD(P)-binding Rossmann-like Domain"/>
    <property type="match status" value="1"/>
</dbReference>
<dbReference type="PANTHER" id="PTHR10953:SF102">
    <property type="entry name" value="ADENYLYLTRANSFERASE AND SULFURTRANSFERASE MOCS3"/>
    <property type="match status" value="1"/>
</dbReference>
<dbReference type="GO" id="GO:0008641">
    <property type="term" value="F:ubiquitin-like modifier activating enzyme activity"/>
    <property type="evidence" value="ECO:0007669"/>
    <property type="project" value="InterPro"/>
</dbReference>
<dbReference type="GO" id="GO:0004792">
    <property type="term" value="F:thiosulfate-cyanide sulfurtransferase activity"/>
    <property type="evidence" value="ECO:0007669"/>
    <property type="project" value="TreeGrafter"/>
</dbReference>
<dbReference type="Proteomes" id="UP000225947">
    <property type="component" value="Segment"/>
</dbReference>
<proteinExistence type="predicted"/>
<gene>
    <name evidence="2" type="ORF">ME3_130</name>
</gene>
<dbReference type="SUPFAM" id="SSF69572">
    <property type="entry name" value="Activating enzymes of the ubiquitin-like proteins"/>
    <property type="match status" value="1"/>
</dbReference>
<evidence type="ECO:0000313" key="3">
    <source>
        <dbReference type="Proteomes" id="UP000225947"/>
    </source>
</evidence>
<sequence>MSINQNVLNWYDSLDIRTKYRYEDETKLQADATASVGFVEMIQLRSAVSKNLLKDVLNRKSRVVMFGAGGTASWFLPKLLKIYNDAFTKCPEQAYDLEIVIMDHDEVETKNIIRQNFINEDVGQKKSDVLAERYNNLYPRISVVSIPLYGTSVEYDQKVSKLEQPLDQDVFFNIDDYIQSSDIIVNLVDNEVFKRKIDYVIYKKTCLIYFNAGINLFNGQCYVSYPVFTNLYTLDHPSFIDDVEEVKVHSCADADAEGTADNPEQMFNGNDMAASILANLYQTSIADCITHRKIKFTCGINVSIEKELPTHASVLFAGDLSRSEFPDDICESHQKLFELSKAAHISNLVK</sequence>
<dbReference type="EMBL" id="KU935715">
    <property type="protein sequence ID" value="AND75291.1"/>
    <property type="molecule type" value="Genomic_DNA"/>
</dbReference>
<organism evidence="2 3">
    <name type="scientific">Acinetobacter phage vB_AbaM_ME3</name>
    <dbReference type="NCBI Taxonomy" id="1837876"/>
    <lineage>
        <taxon>Viruses</taxon>
        <taxon>Duplodnaviria</taxon>
        <taxon>Heunggongvirae</taxon>
        <taxon>Uroviricota</taxon>
        <taxon>Caudoviricetes</taxon>
        <taxon>Metrivirus</taxon>
        <taxon>Metrivirus ME3</taxon>
    </lineage>
</organism>
<dbReference type="GO" id="GO:0016779">
    <property type="term" value="F:nucleotidyltransferase activity"/>
    <property type="evidence" value="ECO:0007669"/>
    <property type="project" value="TreeGrafter"/>
</dbReference>
<keyword evidence="3" id="KW-1185">Reference proteome</keyword>